<proteinExistence type="predicted"/>
<sequence length="1395" mass="154987">MKNGGGLWKFMKRSWTSSCASSGMPYVDLLFLCSDDSGDKVSKGASRCILDNTAPKKGELHMRVEGFEWQNSEFEARPPVCCGLLISWWGEANHNSLLMPLSGAFSCSPATAVYSVHSTAKHFEMYLHDMGYLELTVVNGNTSVELIDDSHSTLGKLSVSVSSLAEGHPVRGFYPIFADGHQLIGSITLSITVTFYNCVTDGGAKSLHESIGHGTYTTFEKGNPHRMANHSVLAVERNGELVPANKSLRVCPPPFLGTLREPMQRDVSLNPYSPSNSERSAASPVLDREFKFEQHPIELSESFTIEDAVQKLMIKRLPRSKPNLSSESGITPPASRGDGSTPHQRKIAHCSADNPYLNPSFCELDELEGEMAYSLCGSDDSSLSCVISKSARLIKSLAGESSVQDGVDSINLPWTETAFKDLSLNGSHKIMLDKVHDLLFEPGKPPCKAGKVDGYSLVHEKNAEGNKVKHTVHEKQLSILDSTETVRRLIDITSDSAVNAVEEYLKCTPKSDVGTTESIRSLMHSSKDSLDDAIEGNKEHRPRSGIRVPQPPEFCADESNRGGLSELLVSSLSTVPRSTYHITENSVFTPNINVWRVRDEKLVRQEVKARTSVQRRSSIATTLSPGTRPLIPEVNFGFDPGGKQQSLISSIPTVNPKRDNHLTTELSSCPADLQEFCNSKGKSGSSSQHRSSEPHTGFEMDQSGKKQPPRPCPSPQSVIDDINQLIMKAEACRDTLKQSNLFKAQSMPPPIIPFAGNSRPSMPLDGHQCDFYSGAYALLDRILADDNKRDDGDEHKTKVLIDEDLDTDDEPDHASDVMKRALLEALYLDNDNAFNDSSNVAMEHSLSETSLDEIQLKVEVGRRKNYWYDECMKSRDSGLKNIKHRHDVTMNASKYDDMLSYCSIPAQPVNFPWSKQCQPFTLHVAIGKLVLCGPMVRDLADSRPSKISFRTIDSVTQSMCTCSLTISFPTFIPPYSSKQRISISPVLLGTREAVFDHQSQLSWRLLPGLNLKDWQSRNLHVTVLFTWQHLDNLECEGTLSLEKVVAAMPGIFRTSLALTIITRQGLKRSKSGNPSRRQCSSKVGEKQKVEPRPKLSLGLKKKFLENHERSTSLQKDVAARVEVMLHLTHDYPISANKRAHSEDTDEPRMERPLSSPRMKPSPSRVIRNSDPMEGNIQGNPQDWWLHVTLHDIVNCFQNILTSEQLSSKKKLRAPHLVLVFKSSPELMVQAPFPMKLNLHNRSPGKTTNTVLRAPVQLLNNRKAIMFIEVWHDAGVNNGSHDLGLLAGLIEVPLTMVPGIASPTNDLHRIAAKGGEVVGEGLHQLFDPLKCAKLGSVMVVVTLGLSYQMHRLRKAHRAATVIQRSFREFLTRRLRPHKSIEITRFWEAGNQRIEIN</sequence>
<dbReference type="InterPro" id="IPR057537">
    <property type="entry name" value="C2_C2CD3_N"/>
</dbReference>
<evidence type="ECO:0000256" key="1">
    <source>
        <dbReference type="SAM" id="MobiDB-lite"/>
    </source>
</evidence>
<evidence type="ECO:0000259" key="2">
    <source>
        <dbReference type="Pfam" id="PF25339"/>
    </source>
</evidence>
<feature type="region of interest" description="Disordered" evidence="1">
    <location>
        <begin position="1134"/>
        <end position="1173"/>
    </location>
</feature>
<feature type="compositionally biased region" description="Basic and acidic residues" evidence="1">
    <location>
        <begin position="690"/>
        <end position="704"/>
    </location>
</feature>
<protein>
    <submittedName>
        <fullName evidence="3">Predicted protein</fullName>
    </submittedName>
</protein>
<feature type="domain" description="C2CD3 N-terminal C2" evidence="2">
    <location>
        <begin position="56"/>
        <end position="195"/>
    </location>
</feature>
<dbReference type="eggNOG" id="ENOG502R8RN">
    <property type="taxonomic scope" value="Eukaryota"/>
</dbReference>
<accession>A9U4N6</accession>
<feature type="compositionally biased region" description="Basic and acidic residues" evidence="1">
    <location>
        <begin position="1083"/>
        <end position="1092"/>
    </location>
</feature>
<dbReference type="EMBL" id="DS545396">
    <property type="protein sequence ID" value="EDQ49362.1"/>
    <property type="molecule type" value="Genomic_DNA"/>
</dbReference>
<feature type="region of interest" description="Disordered" evidence="1">
    <location>
        <begin position="320"/>
        <end position="346"/>
    </location>
</feature>
<reference evidence="3" key="1">
    <citation type="journal article" date="2008" name="Science">
        <title>The Physcomitrella genome reveals evolutionary insights into the conquest of land by plants.</title>
        <authorList>
            <person name="Rensing S."/>
            <person name="Lang D."/>
            <person name="Zimmer A."/>
            <person name="Terry A."/>
            <person name="Salamov A."/>
            <person name="Shapiro H."/>
            <person name="Nishiyama T."/>
            <person name="Perroud P.-F."/>
            <person name="Lindquist E."/>
            <person name="Kamisugi Y."/>
            <person name="Tanahashi T."/>
            <person name="Sakakibara K."/>
            <person name="Fujita T."/>
            <person name="Oishi K."/>
            <person name="Shin-I T."/>
            <person name="Kuroki Y."/>
            <person name="Toyoda A."/>
            <person name="Suzuki Y."/>
            <person name="Hashimoto A."/>
            <person name="Yamaguchi K."/>
            <person name="Sugano A."/>
            <person name="Kohara Y."/>
            <person name="Fujiyama A."/>
            <person name="Anterola A."/>
            <person name="Aoki S."/>
            <person name="Ashton N."/>
            <person name="Barbazuk W.B."/>
            <person name="Barker E."/>
            <person name="Bennetzen J."/>
            <person name="Bezanilla M."/>
            <person name="Blankenship R."/>
            <person name="Cho S.H."/>
            <person name="Dutcher S."/>
            <person name="Estelle M."/>
            <person name="Fawcett J.A."/>
            <person name="Gundlach H."/>
            <person name="Hanada K."/>
            <person name="Heyl A."/>
            <person name="Hicks K.A."/>
            <person name="Hugh J."/>
            <person name="Lohr M."/>
            <person name="Mayer K."/>
            <person name="Melkozernov A."/>
            <person name="Murata T."/>
            <person name="Nelson D."/>
            <person name="Pils B."/>
            <person name="Prigge M."/>
            <person name="Reiss B."/>
            <person name="Renner T."/>
            <person name="Rombauts S."/>
            <person name="Rushton P."/>
            <person name="Sanderfoot A."/>
            <person name="Schween G."/>
            <person name="Shiu S.-H."/>
            <person name="Stueber K."/>
            <person name="Theodoulou F.L."/>
            <person name="Tu H."/>
            <person name="Van de Peer Y."/>
            <person name="Verrier P.J."/>
            <person name="Waters E."/>
            <person name="Wood A."/>
            <person name="Yang L."/>
            <person name="Cove D."/>
            <person name="Cuming A."/>
            <person name="Hasebe M."/>
            <person name="Lucas S."/>
            <person name="Mishler D.B."/>
            <person name="Reski R."/>
            <person name="Grigoriev I."/>
            <person name="Quatrano R.S."/>
            <person name="Boore J.L."/>
        </authorList>
    </citation>
    <scope>NUCLEOTIDE SEQUENCE [LARGE SCALE GENOMIC DNA]</scope>
</reference>
<feature type="compositionally biased region" description="Basic and acidic residues" evidence="1">
    <location>
        <begin position="1139"/>
        <end position="1151"/>
    </location>
</feature>
<name>A9U4N6_PHYPA</name>
<organism>
    <name type="scientific">Physcomitrium patens</name>
    <name type="common">Spreading-leaved earth moss</name>
    <name type="synonym">Physcomitrella patens</name>
    <dbReference type="NCBI Taxonomy" id="3218"/>
    <lineage>
        <taxon>Eukaryota</taxon>
        <taxon>Viridiplantae</taxon>
        <taxon>Streptophyta</taxon>
        <taxon>Embryophyta</taxon>
        <taxon>Bryophyta</taxon>
        <taxon>Bryophytina</taxon>
        <taxon>Bryopsida</taxon>
        <taxon>Funariidae</taxon>
        <taxon>Funariales</taxon>
        <taxon>Funariaceae</taxon>
        <taxon>Physcomitrium</taxon>
    </lineage>
</organism>
<feature type="region of interest" description="Disordered" evidence="1">
    <location>
        <begin position="677"/>
        <end position="718"/>
    </location>
</feature>
<dbReference type="Pfam" id="PF25339">
    <property type="entry name" value="C2_C2CD3_N"/>
    <property type="match status" value="1"/>
</dbReference>
<feature type="compositionally biased region" description="Polar residues" evidence="1">
    <location>
        <begin position="1071"/>
        <end position="1081"/>
    </location>
</feature>
<gene>
    <name evidence="3" type="ORF">PHYPADRAFT_102042</name>
</gene>
<feature type="region of interest" description="Disordered" evidence="1">
    <location>
        <begin position="1067"/>
        <end position="1092"/>
    </location>
</feature>
<evidence type="ECO:0000313" key="3">
    <source>
        <dbReference type="EMBL" id="EDQ49362.1"/>
    </source>
</evidence>
<feature type="region of interest" description="Disordered" evidence="1">
    <location>
        <begin position="618"/>
        <end position="642"/>
    </location>
</feature>